<evidence type="ECO:0000313" key="5">
    <source>
        <dbReference type="Proteomes" id="UP000593812"/>
    </source>
</evidence>
<dbReference type="Proteomes" id="UP000503440">
    <property type="component" value="Chromosome"/>
</dbReference>
<accession>A0A1Z9Z599</accession>
<dbReference type="EMBL" id="CP048654">
    <property type="protein sequence ID" value="QOW43408.1"/>
    <property type="molecule type" value="Genomic_DNA"/>
</dbReference>
<dbReference type="Proteomes" id="UP000593812">
    <property type="component" value="Chromosome"/>
</dbReference>
<dbReference type="GO" id="GO:0006629">
    <property type="term" value="P:lipid metabolic process"/>
    <property type="evidence" value="ECO:0007669"/>
    <property type="project" value="InterPro"/>
</dbReference>
<dbReference type="Pfam" id="PF03009">
    <property type="entry name" value="GDPD"/>
    <property type="match status" value="1"/>
</dbReference>
<name>A0A1Z9Z599_9GAMM</name>
<dbReference type="CDD" id="cd08556">
    <property type="entry name" value="GDPD"/>
    <property type="match status" value="1"/>
</dbReference>
<reference evidence="3 5" key="2">
    <citation type="submission" date="2020-02" db="EMBL/GenBank/DDBJ databases">
        <title>Tigecycline-resistant Acinetobacter species from pigs and migratory birds.</title>
        <authorList>
            <person name="Chen C."/>
            <person name="Sun J."/>
            <person name="Liao X.-P."/>
            <person name="Liu Y.-H."/>
        </authorList>
    </citation>
    <scope>NUCLEOTIDE SEQUENCE [LARGE SCALE GENOMIC DNA]</scope>
    <source>
        <strain evidence="3 5">C15_T</strain>
    </source>
</reference>
<evidence type="ECO:0000313" key="3">
    <source>
        <dbReference type="EMBL" id="QOW43408.1"/>
    </source>
</evidence>
<gene>
    <name evidence="2" type="ORF">FSC09_02570</name>
    <name evidence="3" type="ORF">G0027_11480</name>
</gene>
<organism evidence="3 5">
    <name type="scientific">Acinetobacter indicus</name>
    <dbReference type="NCBI Taxonomy" id="756892"/>
    <lineage>
        <taxon>Bacteria</taxon>
        <taxon>Pseudomonadati</taxon>
        <taxon>Pseudomonadota</taxon>
        <taxon>Gammaproteobacteria</taxon>
        <taxon>Moraxellales</taxon>
        <taxon>Moraxellaceae</taxon>
        <taxon>Acinetobacter</taxon>
    </lineage>
</organism>
<evidence type="ECO:0000313" key="4">
    <source>
        <dbReference type="Proteomes" id="UP000503440"/>
    </source>
</evidence>
<dbReference type="PROSITE" id="PS51704">
    <property type="entry name" value="GP_PDE"/>
    <property type="match status" value="1"/>
</dbReference>
<dbReference type="InterPro" id="IPR030395">
    <property type="entry name" value="GP_PDE_dom"/>
</dbReference>
<dbReference type="KEGG" id="aid:CTZ23_03150"/>
<dbReference type="PANTHER" id="PTHR46211">
    <property type="entry name" value="GLYCEROPHOSPHORYL DIESTER PHOSPHODIESTERASE"/>
    <property type="match status" value="1"/>
</dbReference>
<feature type="domain" description="GP-PDE" evidence="1">
    <location>
        <begin position="1"/>
        <end position="237"/>
    </location>
</feature>
<dbReference type="PANTHER" id="PTHR46211:SF1">
    <property type="entry name" value="GLYCEROPHOSPHODIESTER PHOSPHODIESTERASE, CYTOPLASMIC"/>
    <property type="match status" value="1"/>
</dbReference>
<proteinExistence type="predicted"/>
<reference evidence="2 4" key="1">
    <citation type="submission" date="2019-09" db="EMBL/GenBank/DDBJ databases">
        <title>Non-baumannii Acinetobacter spp. carrying blaNDM-1 isolated in China.</title>
        <authorList>
            <person name="Cui C."/>
            <person name="Chen C."/>
            <person name="Sun J."/>
            <person name="Liu Y."/>
        </authorList>
    </citation>
    <scope>NUCLEOTIDE SEQUENCE [LARGE SCALE GENOMIC DNA]</scope>
    <source>
        <strain evidence="2 4">B18</strain>
    </source>
</reference>
<dbReference type="AlphaFoldDB" id="A0A1Z9Z599"/>
<evidence type="ECO:0000313" key="2">
    <source>
        <dbReference type="EMBL" id="QIC69378.1"/>
    </source>
</evidence>
<dbReference type="GO" id="GO:0008081">
    <property type="term" value="F:phosphoric diester hydrolase activity"/>
    <property type="evidence" value="ECO:0007669"/>
    <property type="project" value="InterPro"/>
</dbReference>
<dbReference type="InterPro" id="IPR017946">
    <property type="entry name" value="PLC-like_Pdiesterase_TIM-brl"/>
</dbReference>
<dbReference type="STRING" id="756892.GCA_001922645_01882"/>
<dbReference type="EMBL" id="CP044455">
    <property type="protein sequence ID" value="QIC69378.1"/>
    <property type="molecule type" value="Genomic_DNA"/>
</dbReference>
<protein>
    <submittedName>
        <fullName evidence="3">Glycerophosphodiester phosphodiesterase</fullName>
    </submittedName>
</protein>
<sequence>MRIIGHRGARGEAPENTLGGFQYIQDLGVRAVEFDVRQLKDQQLVIMHDDHLIRTTGQDRPLYECSTQDLHHYNQAYGWKNWSNFEITPYLNQTLALIQNFEHIEVEIKAVETQAQAEQLTLALHQQLKGFEHSAVITSFDLKIHQALQAQQSTFKRGLLIEEDIQEQAIEQALHFGCCQIGWMNELATPRMIQATQQAQLGVSVWTVNEVERAKQLKDLGINGLITDFPKLMMQHI</sequence>
<dbReference type="RefSeq" id="WP_005179990.1">
    <property type="nucleotide sequence ID" value="NZ_CAXNYR010000007.1"/>
</dbReference>
<dbReference type="Gene3D" id="3.20.20.190">
    <property type="entry name" value="Phosphatidylinositol (PI) phosphodiesterase"/>
    <property type="match status" value="1"/>
</dbReference>
<evidence type="ECO:0000259" key="1">
    <source>
        <dbReference type="PROSITE" id="PS51704"/>
    </source>
</evidence>
<dbReference type="SUPFAM" id="SSF51695">
    <property type="entry name" value="PLC-like phosphodiesterases"/>
    <property type="match status" value="1"/>
</dbReference>